<evidence type="ECO:0000259" key="2">
    <source>
        <dbReference type="Pfam" id="PF04101"/>
    </source>
</evidence>
<dbReference type="EMBL" id="CP002408">
    <property type="protein sequence ID" value="AFU58718.1"/>
    <property type="molecule type" value="Genomic_DNA"/>
</dbReference>
<keyword evidence="4" id="KW-1185">Reference proteome</keyword>
<organism evidence="3 4">
    <name type="scientific">Nitrososphaera gargensis (strain Ga9.2)</name>
    <dbReference type="NCBI Taxonomy" id="1237085"/>
    <lineage>
        <taxon>Archaea</taxon>
        <taxon>Nitrososphaerota</taxon>
        <taxon>Nitrososphaeria</taxon>
        <taxon>Nitrososphaerales</taxon>
        <taxon>Nitrososphaeraceae</taxon>
        <taxon>Nitrososphaera</taxon>
    </lineage>
</organism>
<evidence type="ECO:0000256" key="1">
    <source>
        <dbReference type="ARBA" id="ARBA00006962"/>
    </source>
</evidence>
<comment type="similarity">
    <text evidence="1">Belongs to the glycosyltransferase 28 family.</text>
</comment>
<dbReference type="Pfam" id="PF04101">
    <property type="entry name" value="Glyco_tran_28_C"/>
    <property type="match status" value="1"/>
</dbReference>
<evidence type="ECO:0000313" key="3">
    <source>
        <dbReference type="EMBL" id="AFU58718.1"/>
    </source>
</evidence>
<proteinExistence type="inferred from homology"/>
<dbReference type="AlphaFoldDB" id="K0IIC3"/>
<keyword evidence="3" id="KW-0808">Transferase</keyword>
<reference evidence="3 4" key="1">
    <citation type="journal article" date="2012" name="Environ. Microbiol.">
        <title>The genome of the ammonia-oxidizing Candidatus Nitrososphaera gargensis: insights into metabolic versatility and environmental adaptations.</title>
        <authorList>
            <person name="Spang A."/>
            <person name="Poehlein A."/>
            <person name="Offre P."/>
            <person name="Zumbragel S."/>
            <person name="Haider S."/>
            <person name="Rychlik N."/>
            <person name="Nowka B."/>
            <person name="Schmeisser C."/>
            <person name="Lebedeva E.V."/>
            <person name="Rattei T."/>
            <person name="Bohm C."/>
            <person name="Schmid M."/>
            <person name="Galushko A."/>
            <person name="Hatzenpichler R."/>
            <person name="Weinmaier T."/>
            <person name="Daniel R."/>
            <person name="Schleper C."/>
            <person name="Spieck E."/>
            <person name="Streit W."/>
            <person name="Wagner M."/>
        </authorList>
    </citation>
    <scope>NUCLEOTIDE SEQUENCE [LARGE SCALE GENOMIC DNA]</scope>
    <source>
        <strain evidence="4">Ga9.2</strain>
    </source>
</reference>
<accession>K0IIC3</accession>
<dbReference type="InterPro" id="IPR007235">
    <property type="entry name" value="Glyco_trans_28_C"/>
</dbReference>
<name>K0IIC3_NITGG</name>
<dbReference type="Proteomes" id="UP000008037">
    <property type="component" value="Chromosome"/>
</dbReference>
<dbReference type="PANTHER" id="PTHR21015:SF22">
    <property type="entry name" value="GLYCOSYLTRANSFERASE"/>
    <property type="match status" value="1"/>
</dbReference>
<dbReference type="Gene3D" id="3.40.50.2000">
    <property type="entry name" value="Glycogen Phosphorylase B"/>
    <property type="match status" value="2"/>
</dbReference>
<dbReference type="BioCyc" id="CNIT1237085:G1324-1783-MONOMER"/>
<dbReference type="InParanoid" id="K0IIC3"/>
<gene>
    <name evidence="3" type="ordered locus">Ngar_c17850</name>
</gene>
<dbReference type="SUPFAM" id="SSF53756">
    <property type="entry name" value="UDP-Glycosyltransferase/glycogen phosphorylase"/>
    <property type="match status" value="1"/>
</dbReference>
<sequence length="370" mass="40472">MVADQLREGGSEVQFSSYGEAASYVSLRGYKCVTVAAVEFAWSMEGGFSVKNSLANIPLWFANFSKQVNQETRNMTACNPDIVVSDSRLSPLVAARLLKIPSIVVLNQVKLLLSPRLRELAVSRLFENMVGEFLGSMWTMADRILVPDLPPPYTIAAHNIWEVGSAAQKLEYIGFASPKPHVSKEQVDKVADSLGLDRSRPVVFIHVSGPAQTRPALIRVALEAVKKLDPKIQFVISEGNPKGESEPRRIGESGWYYGWCPVRDEIFALSDLLVLRGGHVALSQAIQFGKPVVTVPIENHGEQLGNSAKVAELGMGVMLHPKGLKPEQLADAISQVLGNAQYRNKAAELQSLTENLNGIDNVAQIVRSYL</sequence>
<dbReference type="PANTHER" id="PTHR21015">
    <property type="entry name" value="UDP-N-ACETYLGLUCOSAMINE--N-ACETYLMURAMYL-(PENTAPEPTIDE) PYROPHOSPHORYL-UNDECAPRENOL N-ACETYLGLUCOSAMINE TRANSFERASE 1"/>
    <property type="match status" value="1"/>
</dbReference>
<dbReference type="KEGG" id="nga:Ngar_c17850"/>
<evidence type="ECO:0000313" key="4">
    <source>
        <dbReference type="Proteomes" id="UP000008037"/>
    </source>
</evidence>
<dbReference type="STRING" id="1237085.Ngar_c17850"/>
<protein>
    <submittedName>
        <fullName evidence="3">Putative glycosyltransferase</fullName>
    </submittedName>
</protein>
<dbReference type="HOGENOM" id="CLU_060247_0_0_2"/>
<feature type="domain" description="Glycosyl transferase family 28 C-terminal" evidence="2">
    <location>
        <begin position="209"/>
        <end position="348"/>
    </location>
</feature>
<dbReference type="GO" id="GO:0016758">
    <property type="term" value="F:hexosyltransferase activity"/>
    <property type="evidence" value="ECO:0007669"/>
    <property type="project" value="InterPro"/>
</dbReference>